<dbReference type="Gene3D" id="3.40.630.60">
    <property type="match status" value="1"/>
</dbReference>
<name>A0AAE1D0W1_9GAST</name>
<feature type="compositionally biased region" description="Gly residues" evidence="4">
    <location>
        <begin position="223"/>
        <end position="234"/>
    </location>
</feature>
<accession>A0AAE1D0W1</accession>
<feature type="compositionally biased region" description="Acidic residues" evidence="4">
    <location>
        <begin position="196"/>
        <end position="215"/>
    </location>
</feature>
<comment type="similarity">
    <text evidence="1">Belongs to the ODC antizyme family.</text>
</comment>
<dbReference type="PROSITE" id="PS01337">
    <property type="entry name" value="ODC_AZ"/>
    <property type="match status" value="1"/>
</dbReference>
<dbReference type="AlphaFoldDB" id="A0AAE1D0W1"/>
<organism evidence="5 6">
    <name type="scientific">Elysia crispata</name>
    <name type="common">lettuce slug</name>
    <dbReference type="NCBI Taxonomy" id="231223"/>
    <lineage>
        <taxon>Eukaryota</taxon>
        <taxon>Metazoa</taxon>
        <taxon>Spiralia</taxon>
        <taxon>Lophotrochozoa</taxon>
        <taxon>Mollusca</taxon>
        <taxon>Gastropoda</taxon>
        <taxon>Heterobranchia</taxon>
        <taxon>Euthyneura</taxon>
        <taxon>Panpulmonata</taxon>
        <taxon>Sacoglossa</taxon>
        <taxon>Placobranchoidea</taxon>
        <taxon>Plakobranchidae</taxon>
        <taxon>Elysia</taxon>
    </lineage>
</organism>
<gene>
    <name evidence="5" type="ORF">RRG08_011638</name>
</gene>
<dbReference type="PANTHER" id="PTHR10279">
    <property type="entry name" value="ORNITHINE DECARBOXYLASE ANTIZYME"/>
    <property type="match status" value="1"/>
</dbReference>
<protein>
    <recommendedName>
        <fullName evidence="2">Ornithine decarboxylase antizyme</fullName>
    </recommendedName>
</protein>
<dbReference type="InterPro" id="IPR016181">
    <property type="entry name" value="Acyl_CoA_acyltransferase"/>
</dbReference>
<dbReference type="GO" id="GO:0008073">
    <property type="term" value="F:ornithine decarboxylase inhibitor activity"/>
    <property type="evidence" value="ECO:0007669"/>
    <property type="project" value="InterPro"/>
</dbReference>
<feature type="region of interest" description="Disordered" evidence="4">
    <location>
        <begin position="196"/>
        <end position="234"/>
    </location>
</feature>
<evidence type="ECO:0000256" key="4">
    <source>
        <dbReference type="SAM" id="MobiDB-lite"/>
    </source>
</evidence>
<evidence type="ECO:0000313" key="6">
    <source>
        <dbReference type="Proteomes" id="UP001283361"/>
    </source>
</evidence>
<dbReference type="InterPro" id="IPR038581">
    <property type="entry name" value="ODC_AZ_sf"/>
</dbReference>
<dbReference type="GO" id="GO:0045732">
    <property type="term" value="P:positive regulation of protein catabolic process"/>
    <property type="evidence" value="ECO:0007669"/>
    <property type="project" value="TreeGrafter"/>
</dbReference>
<dbReference type="Proteomes" id="UP001283361">
    <property type="component" value="Unassembled WGS sequence"/>
</dbReference>
<dbReference type="PANTHER" id="PTHR10279:SF10">
    <property type="entry name" value="ORNITHINE DECARBOXYLASE ANTIZYME"/>
    <property type="match status" value="1"/>
</dbReference>
<dbReference type="InterPro" id="IPR002993">
    <property type="entry name" value="ODC_AZ"/>
</dbReference>
<comment type="caution">
    <text evidence="5">The sequence shown here is derived from an EMBL/GenBank/DDBJ whole genome shotgun (WGS) entry which is preliminary data.</text>
</comment>
<dbReference type="GO" id="GO:0005737">
    <property type="term" value="C:cytoplasm"/>
    <property type="evidence" value="ECO:0007669"/>
    <property type="project" value="TreeGrafter"/>
</dbReference>
<evidence type="ECO:0000256" key="3">
    <source>
        <dbReference type="ARBA" id="ARBA00022758"/>
    </source>
</evidence>
<evidence type="ECO:0000256" key="2">
    <source>
        <dbReference type="ARBA" id="ARBA00017712"/>
    </source>
</evidence>
<dbReference type="GO" id="GO:0005634">
    <property type="term" value="C:nucleus"/>
    <property type="evidence" value="ECO:0007669"/>
    <property type="project" value="TreeGrafter"/>
</dbReference>
<sequence>KILVRKKKRRKKRCQPYIKKTSPTPSLLYLWAPGLCGGPDEPHVALECRTDLAEGNDVGVFKAPPVSADNLLNDLNNSARKNALQVASNLTFKISPIPGLEVAWETTLINDALYVELPSGILPEGSKESLVTLLEYAEDKLKCKYVVLCFNKSRTDRVSLLRVFNFFGFQVLPPSHALVVSPSNDLMFMAYTIERDSEEEDDDDSDVSSSEDEDELARTGKPPGAGGGRNGVGVRGWSIGGDSCLSLSSDEAGSCSDR</sequence>
<proteinExistence type="inferred from homology"/>
<evidence type="ECO:0000313" key="5">
    <source>
        <dbReference type="EMBL" id="KAK3748556.1"/>
    </source>
</evidence>
<keyword evidence="6" id="KW-1185">Reference proteome</keyword>
<reference evidence="5" key="1">
    <citation type="journal article" date="2023" name="G3 (Bethesda)">
        <title>A reference genome for the long-term kleptoplast-retaining sea slug Elysia crispata morphotype clarki.</title>
        <authorList>
            <person name="Eastman K.E."/>
            <person name="Pendleton A.L."/>
            <person name="Shaikh M.A."/>
            <person name="Suttiyut T."/>
            <person name="Ogas R."/>
            <person name="Tomko P."/>
            <person name="Gavelis G."/>
            <person name="Widhalm J.R."/>
            <person name="Wisecaver J.H."/>
        </authorList>
    </citation>
    <scope>NUCLEOTIDE SEQUENCE</scope>
    <source>
        <strain evidence="5">ECLA1</strain>
    </source>
</reference>
<feature type="non-terminal residue" evidence="5">
    <location>
        <position position="1"/>
    </location>
</feature>
<dbReference type="SUPFAM" id="SSF55729">
    <property type="entry name" value="Acyl-CoA N-acyltransferases (Nat)"/>
    <property type="match status" value="1"/>
</dbReference>
<dbReference type="Pfam" id="PF02100">
    <property type="entry name" value="ODC_AZ"/>
    <property type="match status" value="1"/>
</dbReference>
<dbReference type="GO" id="GO:0075523">
    <property type="term" value="P:viral translational frameshifting"/>
    <property type="evidence" value="ECO:0007669"/>
    <property type="project" value="UniProtKB-KW"/>
</dbReference>
<evidence type="ECO:0000256" key="1">
    <source>
        <dbReference type="ARBA" id="ARBA00008796"/>
    </source>
</evidence>
<keyword evidence="3" id="KW-0688">Ribosomal frameshifting</keyword>
<dbReference type="EMBL" id="JAWDGP010006009">
    <property type="protein sequence ID" value="KAK3748556.1"/>
    <property type="molecule type" value="Genomic_DNA"/>
</dbReference>